<proteinExistence type="predicted"/>
<dbReference type="Proteomes" id="UP000095283">
    <property type="component" value="Unplaced"/>
</dbReference>
<feature type="region of interest" description="Disordered" evidence="1">
    <location>
        <begin position="188"/>
        <end position="233"/>
    </location>
</feature>
<keyword evidence="2" id="KW-0472">Membrane</keyword>
<dbReference type="AlphaFoldDB" id="A0A1I7X205"/>
<dbReference type="WBParaSite" id="Hba_11474">
    <property type="protein sequence ID" value="Hba_11474"/>
    <property type="gene ID" value="Hba_11474"/>
</dbReference>
<protein>
    <submittedName>
        <fullName evidence="4">Brix domain-containing protein</fullName>
    </submittedName>
</protein>
<evidence type="ECO:0000313" key="3">
    <source>
        <dbReference type="Proteomes" id="UP000095283"/>
    </source>
</evidence>
<feature type="compositionally biased region" description="Basic residues" evidence="1">
    <location>
        <begin position="218"/>
        <end position="233"/>
    </location>
</feature>
<keyword evidence="2" id="KW-0812">Transmembrane</keyword>
<reference evidence="4" key="1">
    <citation type="submission" date="2016-11" db="UniProtKB">
        <authorList>
            <consortium name="WormBaseParasite"/>
        </authorList>
    </citation>
    <scope>IDENTIFICATION</scope>
</reference>
<name>A0A1I7X205_HETBA</name>
<accession>A0A1I7X205</accession>
<keyword evidence="2" id="KW-1133">Transmembrane helix</keyword>
<organism evidence="3 4">
    <name type="scientific">Heterorhabditis bacteriophora</name>
    <name type="common">Entomopathogenic nematode worm</name>
    <dbReference type="NCBI Taxonomy" id="37862"/>
    <lineage>
        <taxon>Eukaryota</taxon>
        <taxon>Metazoa</taxon>
        <taxon>Ecdysozoa</taxon>
        <taxon>Nematoda</taxon>
        <taxon>Chromadorea</taxon>
        <taxon>Rhabditida</taxon>
        <taxon>Rhabditina</taxon>
        <taxon>Rhabditomorpha</taxon>
        <taxon>Strongyloidea</taxon>
        <taxon>Heterorhabditidae</taxon>
        <taxon>Heterorhabditis</taxon>
    </lineage>
</organism>
<sequence>MVRKHKGKTAKAAARGRLGLGAPKFRRKRGSHQDEGDVLDQQERNLQKIKKATAVAHSEEELIKSVYPSSYFIAQKKLRFYSFLRIQILKRNNLKDFVVNGAVLGVTNMMVLTSGDSSLQLRMIRFSQGPTLTFKDLLNPLIYYMFYSVLVKELPHMCCAIFWLFFFAKFLICRIDCFKHNCVREKKRGGGEGQNREMEPQKKKRKTSGDNKSFRGNNAHKKVGAKKSFTKRN</sequence>
<evidence type="ECO:0000256" key="1">
    <source>
        <dbReference type="SAM" id="MobiDB-lite"/>
    </source>
</evidence>
<evidence type="ECO:0000256" key="2">
    <source>
        <dbReference type="SAM" id="Phobius"/>
    </source>
</evidence>
<feature type="transmembrane region" description="Helical" evidence="2">
    <location>
        <begin position="154"/>
        <end position="172"/>
    </location>
</feature>
<evidence type="ECO:0000313" key="4">
    <source>
        <dbReference type="WBParaSite" id="Hba_11474"/>
    </source>
</evidence>
<keyword evidence="3" id="KW-1185">Reference proteome</keyword>
<feature type="compositionally biased region" description="Basic and acidic residues" evidence="1">
    <location>
        <begin position="188"/>
        <end position="213"/>
    </location>
</feature>
<feature type="transmembrane region" description="Helical" evidence="2">
    <location>
        <begin position="97"/>
        <end position="115"/>
    </location>
</feature>